<dbReference type="Proteomes" id="UP001385951">
    <property type="component" value="Unassembled WGS sequence"/>
</dbReference>
<evidence type="ECO:0000313" key="2">
    <source>
        <dbReference type="EMBL" id="KAK7683049.1"/>
    </source>
</evidence>
<dbReference type="CDD" id="cd12087">
    <property type="entry name" value="TM_EGFR-like"/>
    <property type="match status" value="1"/>
</dbReference>
<keyword evidence="3" id="KW-1185">Reference proteome</keyword>
<feature type="transmembrane region" description="Helical" evidence="1">
    <location>
        <begin position="167"/>
        <end position="191"/>
    </location>
</feature>
<dbReference type="EMBL" id="JASBNA010000032">
    <property type="protein sequence ID" value="KAK7683049.1"/>
    <property type="molecule type" value="Genomic_DNA"/>
</dbReference>
<dbReference type="AlphaFoldDB" id="A0AAW0FXY2"/>
<proteinExistence type="predicted"/>
<keyword evidence="1" id="KW-0812">Transmembrane</keyword>
<sequence>MSNVETNTTSTVVDDLSFDIHYTAGWYYQPSDGENGGGSHMTNRTGSQAVFQFNGTGIEVWGTIGAWNVVGIPTSQYELTNQTVVKYRPPSMAPGVKGSKSLFYRSPILEYGPYTIKIINLGNETHDSIFGFDYFIYSIKAPSSTSDPSPSSTADSPSSGKTWPVSAIAGGISAIVFVFIVICGVAVYFIIRRHRQKYIGNRLLDISDGSSVGHGSEMSHLRVDPFLPPSYDEAIHTGSLTPTSTLPSLSPVSAKRLMS</sequence>
<protein>
    <submittedName>
        <fullName evidence="2">Uncharacterized protein</fullName>
    </submittedName>
</protein>
<reference evidence="2 3" key="1">
    <citation type="submission" date="2022-09" db="EMBL/GenBank/DDBJ databases">
        <authorList>
            <person name="Palmer J.M."/>
        </authorList>
    </citation>
    <scope>NUCLEOTIDE SEQUENCE [LARGE SCALE GENOMIC DNA]</scope>
    <source>
        <strain evidence="2 3">DSM 7382</strain>
    </source>
</reference>
<gene>
    <name evidence="2" type="ORF">QCA50_013721</name>
</gene>
<accession>A0AAW0FXY2</accession>
<keyword evidence="1" id="KW-0472">Membrane</keyword>
<comment type="caution">
    <text evidence="2">The sequence shown here is derived from an EMBL/GenBank/DDBJ whole genome shotgun (WGS) entry which is preliminary data.</text>
</comment>
<name>A0AAW0FXY2_9APHY</name>
<evidence type="ECO:0000313" key="3">
    <source>
        <dbReference type="Proteomes" id="UP001385951"/>
    </source>
</evidence>
<dbReference type="Gene3D" id="2.60.120.260">
    <property type="entry name" value="Galactose-binding domain-like"/>
    <property type="match status" value="1"/>
</dbReference>
<keyword evidence="1" id="KW-1133">Transmembrane helix</keyword>
<organism evidence="2 3">
    <name type="scientific">Cerrena zonata</name>
    <dbReference type="NCBI Taxonomy" id="2478898"/>
    <lineage>
        <taxon>Eukaryota</taxon>
        <taxon>Fungi</taxon>
        <taxon>Dikarya</taxon>
        <taxon>Basidiomycota</taxon>
        <taxon>Agaricomycotina</taxon>
        <taxon>Agaricomycetes</taxon>
        <taxon>Polyporales</taxon>
        <taxon>Cerrenaceae</taxon>
        <taxon>Cerrena</taxon>
    </lineage>
</organism>
<evidence type="ECO:0000256" key="1">
    <source>
        <dbReference type="SAM" id="Phobius"/>
    </source>
</evidence>